<feature type="region of interest" description="Disordered" evidence="1">
    <location>
        <begin position="1"/>
        <end position="26"/>
    </location>
</feature>
<protein>
    <submittedName>
        <fullName evidence="2">Uncharacterized protein</fullName>
    </submittedName>
</protein>
<name>A0AAQ1P9R3_9PSED</name>
<comment type="caution">
    <text evidence="2">The sequence shown here is derived from an EMBL/GenBank/DDBJ whole genome shotgun (WGS) entry which is preliminary data.</text>
</comment>
<accession>A0AAQ1P9R3</accession>
<dbReference type="AlphaFoldDB" id="A0AAQ1P9R3"/>
<evidence type="ECO:0000313" key="2">
    <source>
        <dbReference type="EMBL" id="SPO62469.1"/>
    </source>
</evidence>
<dbReference type="RefSeq" id="WP_177421337.1">
    <property type="nucleotide sequence ID" value="NZ_OPYN01000174.1"/>
</dbReference>
<dbReference type="EMBL" id="OPYN01000174">
    <property type="protein sequence ID" value="SPO62469.1"/>
    <property type="molecule type" value="Genomic_DNA"/>
</dbReference>
<evidence type="ECO:0000256" key="1">
    <source>
        <dbReference type="SAM" id="MobiDB-lite"/>
    </source>
</evidence>
<gene>
    <name evidence="2" type="ORF">JV551A3_V1_1740014</name>
</gene>
<reference evidence="2 3" key="1">
    <citation type="submission" date="2018-02" db="EMBL/GenBank/DDBJ databases">
        <authorList>
            <person name="Dubost A."/>
        </authorList>
    </citation>
    <scope>NUCLEOTIDE SEQUENCE [LARGE SCALE GENOMIC DNA]</scope>
    <source>
        <strain evidence="3">JV551A3</strain>
    </source>
</reference>
<dbReference type="Proteomes" id="UP000294335">
    <property type="component" value="Unassembled WGS sequence"/>
</dbReference>
<evidence type="ECO:0000313" key="3">
    <source>
        <dbReference type="Proteomes" id="UP000294335"/>
    </source>
</evidence>
<sequence>MSKAPLATSKASTTGRPVPAACSWQTPSAKDGELVAQTVDAQKAEAAQNGLKATPNLRLINNHTRYPLIRHGPIEPDALLSAVKAEARPRPVVYPSQQW</sequence>
<organism evidence="2 3">
    <name type="scientific">Pseudomonas inefficax</name>
    <dbReference type="NCBI Taxonomy" id="2078786"/>
    <lineage>
        <taxon>Bacteria</taxon>
        <taxon>Pseudomonadati</taxon>
        <taxon>Pseudomonadota</taxon>
        <taxon>Gammaproteobacteria</taxon>
        <taxon>Pseudomonadales</taxon>
        <taxon>Pseudomonadaceae</taxon>
        <taxon>Pseudomonas</taxon>
    </lineage>
</organism>
<proteinExistence type="predicted"/>
<keyword evidence="3" id="KW-1185">Reference proteome</keyword>